<evidence type="ECO:0000313" key="2">
    <source>
        <dbReference type="Proteomes" id="UP001217963"/>
    </source>
</evidence>
<protein>
    <submittedName>
        <fullName evidence="1">Uncharacterized protein</fullName>
    </submittedName>
</protein>
<name>A0ABY8CPF6_ENCHE</name>
<accession>A0ABY8CPF6</accession>
<organism evidence="1 2">
    <name type="scientific">Encephalitozoon hellem</name>
    <name type="common">Microsporidian parasite</name>
    <dbReference type="NCBI Taxonomy" id="27973"/>
    <lineage>
        <taxon>Eukaryota</taxon>
        <taxon>Fungi</taxon>
        <taxon>Fungi incertae sedis</taxon>
        <taxon>Microsporidia</taxon>
        <taxon>Unikaryonidae</taxon>
        <taxon>Encephalitozoon</taxon>
    </lineage>
</organism>
<sequence length="337" mass="39328">MKFNSADFPIMNRMVVAREDGIHYEIEKNSLADTWDRLLEYYNKKILEEHKEEFEEEELYRMLCKARIEVETGQKVYELVEKGVLGTYKVRPRNVDRCEFKGFILDACIRLLKKGCSELEDAIKKEERVWRSVEGIGVPTKLVSGEVRVYVTDTQYLVANEEGGYVCSNDWNPRGLTCSIRYMDVHLECSVLPKSGMNMVDMAREYFLERSIMQEFSRNDVEIKIAEVEEPSEKNDAICAYVVKELKEGKSIREIFCTVSLYLSRKLVDIIVSNYKRCKVLKYSGSILRDGLPEVFFVLAGNDVIKVVRHIPDRFEIFVNEIPVRFFRRAQPMQVPF</sequence>
<dbReference type="EMBL" id="CP119070">
    <property type="protein sequence ID" value="WEL39444.1"/>
    <property type="molecule type" value="Genomic_DNA"/>
</dbReference>
<dbReference type="Proteomes" id="UP001217963">
    <property type="component" value="Chromosome IX"/>
</dbReference>
<gene>
    <name evidence="1" type="ORF">PFJ87_09g00720</name>
</gene>
<keyword evidence="2" id="KW-1185">Reference proteome</keyword>
<evidence type="ECO:0000313" key="1">
    <source>
        <dbReference type="EMBL" id="WEL39444.1"/>
    </source>
</evidence>
<proteinExistence type="predicted"/>
<reference evidence="1 2" key="1">
    <citation type="submission" date="2023-02" db="EMBL/GenBank/DDBJ databases">
        <title>Encephalitozoon hellem ATCC 50451 complete genome.</title>
        <authorList>
            <person name="Mascarenhas dos Santos A.C."/>
            <person name="Julian A.T."/>
            <person name="Pombert J.-F."/>
        </authorList>
    </citation>
    <scope>NUCLEOTIDE SEQUENCE [LARGE SCALE GENOMIC DNA]</scope>
    <source>
        <strain evidence="1 2">ATCC 50451</strain>
    </source>
</reference>